<keyword evidence="3 5" id="KW-0472">Membrane</keyword>
<dbReference type="GO" id="GO:0004888">
    <property type="term" value="F:transmembrane signaling receptor activity"/>
    <property type="evidence" value="ECO:0007669"/>
    <property type="project" value="TreeGrafter"/>
</dbReference>
<dbReference type="AlphaFoldDB" id="A0A315UVR4"/>
<sequence length="289" mass="31011">MKFLLFTWNQRMRSLLFTFWCFSVVSLDASEVLEASGHVGGNVSIHCFSSGSPVNVSELHSAHFCKGVCSGGNTIIQMEMMSSAVTRYGRYSMESNGGDGGVFTVTINGLRKADAGSYRCGMAGTWNVTYQEVRLKVVDALTVPAGSSITQSTVLQTGLLSPRGGFSSSSGASDVPITLPPSGRKRTQKEANNFTDTMVVIIVSGSLAFLVCAIIPLIFYRHWRNMAGEIRLSANKNEDDCCQENVDTACSQVAVGVQTSEEDNHPGSGADDGLRYAAAYEGLDPRSLE</sequence>
<feature type="chain" id="PRO_5016234008" description="Immunoglobulin V-set domain-containing protein" evidence="6">
    <location>
        <begin position="30"/>
        <end position="289"/>
    </location>
</feature>
<organism evidence="8 9">
    <name type="scientific">Gambusia affinis</name>
    <name type="common">Western mosquitofish</name>
    <name type="synonym">Heterandria affinis</name>
    <dbReference type="NCBI Taxonomy" id="33528"/>
    <lineage>
        <taxon>Eukaryota</taxon>
        <taxon>Metazoa</taxon>
        <taxon>Chordata</taxon>
        <taxon>Craniata</taxon>
        <taxon>Vertebrata</taxon>
        <taxon>Euteleostomi</taxon>
        <taxon>Actinopterygii</taxon>
        <taxon>Neopterygii</taxon>
        <taxon>Teleostei</taxon>
        <taxon>Neoteleostei</taxon>
        <taxon>Acanthomorphata</taxon>
        <taxon>Ovalentaria</taxon>
        <taxon>Atherinomorphae</taxon>
        <taxon>Cyprinodontiformes</taxon>
        <taxon>Poeciliidae</taxon>
        <taxon>Poeciliinae</taxon>
        <taxon>Gambusia</taxon>
    </lineage>
</organism>
<evidence type="ECO:0000259" key="7">
    <source>
        <dbReference type="Pfam" id="PF07686"/>
    </source>
</evidence>
<dbReference type="InterPro" id="IPR050671">
    <property type="entry name" value="CD300_family_receptors"/>
</dbReference>
<keyword evidence="6" id="KW-0732">Signal</keyword>
<feature type="signal peptide" evidence="6">
    <location>
        <begin position="1"/>
        <end position="29"/>
    </location>
</feature>
<evidence type="ECO:0000256" key="3">
    <source>
        <dbReference type="ARBA" id="ARBA00023136"/>
    </source>
</evidence>
<keyword evidence="5" id="KW-1133">Transmembrane helix</keyword>
<protein>
    <recommendedName>
        <fullName evidence="7">Immunoglobulin V-set domain-containing protein</fullName>
    </recommendedName>
</protein>
<dbReference type="PANTHER" id="PTHR11860:SF87">
    <property type="entry name" value="CMRF35-LIKE MOLECULE 8"/>
    <property type="match status" value="1"/>
</dbReference>
<evidence type="ECO:0000256" key="6">
    <source>
        <dbReference type="SAM" id="SignalP"/>
    </source>
</evidence>
<accession>A0A315UVR4</accession>
<dbReference type="PANTHER" id="PTHR11860">
    <property type="entry name" value="POLYMERIC-IMMUNOGLOBULIN RECEPTOR"/>
    <property type="match status" value="1"/>
</dbReference>
<dbReference type="InterPro" id="IPR013106">
    <property type="entry name" value="Ig_V-set"/>
</dbReference>
<feature type="transmembrane region" description="Helical" evidence="5">
    <location>
        <begin position="198"/>
        <end position="220"/>
    </location>
</feature>
<dbReference type="SUPFAM" id="SSF48726">
    <property type="entry name" value="Immunoglobulin"/>
    <property type="match status" value="1"/>
</dbReference>
<proteinExistence type="predicted"/>
<evidence type="ECO:0000256" key="5">
    <source>
        <dbReference type="SAM" id="Phobius"/>
    </source>
</evidence>
<evidence type="ECO:0000313" key="8">
    <source>
        <dbReference type="EMBL" id="PWA14876.1"/>
    </source>
</evidence>
<dbReference type="Gene3D" id="2.60.40.10">
    <property type="entry name" value="Immunoglobulins"/>
    <property type="match status" value="1"/>
</dbReference>
<dbReference type="GO" id="GO:0005886">
    <property type="term" value="C:plasma membrane"/>
    <property type="evidence" value="ECO:0007669"/>
    <property type="project" value="TreeGrafter"/>
</dbReference>
<evidence type="ECO:0000256" key="4">
    <source>
        <dbReference type="SAM" id="MobiDB-lite"/>
    </source>
</evidence>
<keyword evidence="2 5" id="KW-0812">Transmembrane</keyword>
<dbReference type="InterPro" id="IPR036179">
    <property type="entry name" value="Ig-like_dom_sf"/>
</dbReference>
<comment type="subcellular location">
    <subcellularLocation>
        <location evidence="1">Membrane</location>
    </subcellularLocation>
</comment>
<keyword evidence="9" id="KW-1185">Reference proteome</keyword>
<feature type="region of interest" description="Disordered" evidence="4">
    <location>
        <begin position="164"/>
        <end position="188"/>
    </location>
</feature>
<evidence type="ECO:0000256" key="2">
    <source>
        <dbReference type="ARBA" id="ARBA00022692"/>
    </source>
</evidence>
<comment type="caution">
    <text evidence="8">The sequence shown here is derived from an EMBL/GenBank/DDBJ whole genome shotgun (WGS) entry which is preliminary data.</text>
</comment>
<feature type="domain" description="Immunoglobulin V-set" evidence="7">
    <location>
        <begin position="36"/>
        <end position="137"/>
    </location>
</feature>
<evidence type="ECO:0000256" key="1">
    <source>
        <dbReference type="ARBA" id="ARBA00004370"/>
    </source>
</evidence>
<name>A0A315UVR4_GAMAF</name>
<dbReference type="InterPro" id="IPR013783">
    <property type="entry name" value="Ig-like_fold"/>
</dbReference>
<evidence type="ECO:0000313" key="9">
    <source>
        <dbReference type="Proteomes" id="UP000250572"/>
    </source>
</evidence>
<dbReference type="EMBL" id="NHOQ01002739">
    <property type="protein sequence ID" value="PWA14876.1"/>
    <property type="molecule type" value="Genomic_DNA"/>
</dbReference>
<dbReference type="Pfam" id="PF07686">
    <property type="entry name" value="V-set"/>
    <property type="match status" value="1"/>
</dbReference>
<dbReference type="Proteomes" id="UP000250572">
    <property type="component" value="Unassembled WGS sequence"/>
</dbReference>
<gene>
    <name evidence="8" type="ORF">CCH79_00014279</name>
</gene>
<reference evidence="8 9" key="1">
    <citation type="journal article" date="2018" name="G3 (Bethesda)">
        <title>A High-Quality Reference Genome for the Invasive Mosquitofish Gambusia affinis Using a Chicago Library.</title>
        <authorList>
            <person name="Hoffberg S.L."/>
            <person name="Troendle N.J."/>
            <person name="Glenn T.C."/>
            <person name="Mahmud O."/>
            <person name="Louha S."/>
            <person name="Chalopin D."/>
            <person name="Bennetzen J.L."/>
            <person name="Mauricio R."/>
        </authorList>
    </citation>
    <scope>NUCLEOTIDE SEQUENCE [LARGE SCALE GENOMIC DNA]</scope>
    <source>
        <strain evidence="8">NE01/NJP1002.9</strain>
        <tissue evidence="8">Muscle</tissue>
    </source>
</reference>